<evidence type="ECO:0000313" key="2">
    <source>
        <dbReference type="Proteomes" id="UP001304650"/>
    </source>
</evidence>
<name>A0AA96RJ36_9BACL</name>
<sequence>MVFVVAAYYNEVEHERKFIAKGQAAMNEKQLKQFNEEGYFIIENLFSAQEMDELTAQIDHYVDEHNEKLKSAGQTKDGVSRANEIMFTPHLVKKNALFQQFCAHPNFVDLTTPILGGNVSLFWDQAVYKHPETAKDFPWHQDNGYGLVLSEEYVTCWLALEDATIENGCIWVMPRTHKDGIVEHQKTPIGWQCYFGDDPGIPVELKKGSMVVFSSLLFHRSGPNVSNSVRKGYILQYIPSGVKNIKTGATFKKMIIAKNGEAALDTSMLEGQDHNAAV</sequence>
<dbReference type="AlphaFoldDB" id="A0AA96RJ36"/>
<proteinExistence type="predicted"/>
<dbReference type="InterPro" id="IPR008775">
    <property type="entry name" value="Phytyl_CoA_dOase-like"/>
</dbReference>
<keyword evidence="1" id="KW-0560">Oxidoreductase</keyword>
<accession>A0AA96RJ36</accession>
<keyword evidence="2" id="KW-1185">Reference proteome</keyword>
<evidence type="ECO:0000313" key="1">
    <source>
        <dbReference type="EMBL" id="WNR43460.1"/>
    </source>
</evidence>
<dbReference type="Pfam" id="PF05721">
    <property type="entry name" value="PhyH"/>
    <property type="match status" value="1"/>
</dbReference>
<dbReference type="RefSeq" id="WP_314797729.1">
    <property type="nucleotide sequence ID" value="NZ_CP130319.1"/>
</dbReference>
<reference evidence="1" key="1">
    <citation type="submission" date="2022-02" db="EMBL/GenBank/DDBJ databases">
        <title>Paenibacillus sp. MBLB1832 Whole Genome Shotgun Sequencing.</title>
        <authorList>
            <person name="Hwang C.Y."/>
            <person name="Cho E.-S."/>
            <person name="Seo M.-J."/>
        </authorList>
    </citation>
    <scope>NUCLEOTIDE SEQUENCE</scope>
    <source>
        <strain evidence="1">MBLB1832</strain>
    </source>
</reference>
<dbReference type="SUPFAM" id="SSF51197">
    <property type="entry name" value="Clavaminate synthase-like"/>
    <property type="match status" value="1"/>
</dbReference>
<organism evidence="1 2">
    <name type="scientific">Paenibacillus roseopurpureus</name>
    <dbReference type="NCBI Taxonomy" id="2918901"/>
    <lineage>
        <taxon>Bacteria</taxon>
        <taxon>Bacillati</taxon>
        <taxon>Bacillota</taxon>
        <taxon>Bacilli</taxon>
        <taxon>Bacillales</taxon>
        <taxon>Paenibacillaceae</taxon>
        <taxon>Paenibacillus</taxon>
    </lineage>
</organism>
<protein>
    <submittedName>
        <fullName evidence="1">Phytanoyl-CoA dioxygenase family protein</fullName>
    </submittedName>
</protein>
<dbReference type="EMBL" id="CP130319">
    <property type="protein sequence ID" value="WNR43460.1"/>
    <property type="molecule type" value="Genomic_DNA"/>
</dbReference>
<dbReference type="KEGG" id="proo:MJB10_20465"/>
<keyword evidence="1" id="KW-0223">Dioxygenase</keyword>
<gene>
    <name evidence="1" type="ORF">MJB10_20465</name>
</gene>
<dbReference type="GO" id="GO:0016706">
    <property type="term" value="F:2-oxoglutarate-dependent dioxygenase activity"/>
    <property type="evidence" value="ECO:0007669"/>
    <property type="project" value="UniProtKB-ARBA"/>
</dbReference>
<dbReference type="PANTHER" id="PTHR20883:SF46">
    <property type="entry name" value="PHYTANOYL-COA HYDROXYLASE"/>
    <property type="match status" value="1"/>
</dbReference>
<dbReference type="PANTHER" id="PTHR20883">
    <property type="entry name" value="PHYTANOYL-COA DIOXYGENASE DOMAIN CONTAINING 1"/>
    <property type="match status" value="1"/>
</dbReference>
<dbReference type="Proteomes" id="UP001304650">
    <property type="component" value="Chromosome"/>
</dbReference>
<dbReference type="Gene3D" id="2.60.120.620">
    <property type="entry name" value="q2cbj1_9rhob like domain"/>
    <property type="match status" value="1"/>
</dbReference>
<dbReference type="GO" id="GO:0005506">
    <property type="term" value="F:iron ion binding"/>
    <property type="evidence" value="ECO:0007669"/>
    <property type="project" value="UniProtKB-ARBA"/>
</dbReference>